<dbReference type="GO" id="GO:0009451">
    <property type="term" value="P:RNA modification"/>
    <property type="evidence" value="ECO:0007669"/>
    <property type="project" value="InterPro"/>
</dbReference>
<keyword evidence="1" id="KW-0677">Repeat</keyword>
<dbReference type="OrthoDB" id="881013at2759"/>
<feature type="repeat" description="PPR" evidence="3">
    <location>
        <begin position="495"/>
        <end position="529"/>
    </location>
</feature>
<dbReference type="PANTHER" id="PTHR47926">
    <property type="entry name" value="PENTATRICOPEPTIDE REPEAT-CONTAINING PROTEIN"/>
    <property type="match status" value="1"/>
</dbReference>
<evidence type="ECO:0000256" key="3">
    <source>
        <dbReference type="PROSITE-ProRule" id="PRU00708"/>
    </source>
</evidence>
<organism evidence="5 6">
    <name type="scientific">Thalictrum thalictroides</name>
    <name type="common">Rue-anemone</name>
    <name type="synonym">Anemone thalictroides</name>
    <dbReference type="NCBI Taxonomy" id="46969"/>
    <lineage>
        <taxon>Eukaryota</taxon>
        <taxon>Viridiplantae</taxon>
        <taxon>Streptophyta</taxon>
        <taxon>Embryophyta</taxon>
        <taxon>Tracheophyta</taxon>
        <taxon>Spermatophyta</taxon>
        <taxon>Magnoliopsida</taxon>
        <taxon>Ranunculales</taxon>
        <taxon>Ranunculaceae</taxon>
        <taxon>Thalictroideae</taxon>
        <taxon>Thalictrum</taxon>
    </lineage>
</organism>
<reference evidence="5 6" key="1">
    <citation type="submission" date="2020-06" db="EMBL/GenBank/DDBJ databases">
        <title>Transcriptomic and genomic resources for Thalictrum thalictroides and T. hernandezii: Facilitating candidate gene discovery in an emerging model plant lineage.</title>
        <authorList>
            <person name="Arias T."/>
            <person name="Riano-Pachon D.M."/>
            <person name="Di Stilio V.S."/>
        </authorList>
    </citation>
    <scope>NUCLEOTIDE SEQUENCE [LARGE SCALE GENOMIC DNA]</scope>
    <source>
        <strain evidence="6">cv. WT478/WT964</strain>
        <tissue evidence="5">Leaves</tissue>
    </source>
</reference>
<dbReference type="Proteomes" id="UP000554482">
    <property type="component" value="Unassembled WGS sequence"/>
</dbReference>
<feature type="repeat" description="PPR" evidence="3">
    <location>
        <begin position="356"/>
        <end position="390"/>
    </location>
</feature>
<name>A0A7J6W114_THATH</name>
<sequence>MLHCSSRHLVSVSPKYLTHLYNVFLSHWFTSSTALSYSSHSLPITYNQDTSTNINTLDHLLKNCSTFRGVKQIHAQIILTGTSSSGFLVARLLSVYAQFMRLDDAQKVFCNTPIESKSNILLWNSILRANVSNGYFEKVLELYFQMLSLRVNPDGFTFPLVIRGCASMGNSKLCNIVHNHVVVSGFESHLHVSNEVIGMYGKLGRMDYAEKVFDKMPYKSYISWNSMVSGFSRNYDCESAVKIYGQMEVEGLEPNVVTWTSLLSAHARCGRNEEVLHFFLEMRRKDIGATAEAVSVVLSVCADLDALTKGKVIHGYVITAGFHGYIFVNNSLISMYGKHKNLQDAKVLFSETKIKNLVSWNALLSSYAEAHMCDEAFELLSQLESSEQLMMRPNVISWSIVIGAFAAVGREEECLELFRKMLRSKVDANSVTIASVLSVCAELAALNLGREIHGHVIRFIMDKNTLVGNGLIHMYSKCGSLKAARLVFDRIKCKDLISWNSMIVGYGIHGNGEDALISFHEMIKAGLKPDGVTFVGVLSACSHAGIVNEGRRLFDQMTNDYFIRPQMEHYACMVDLLGRAGLLEEASELIKTMPFEPNTCVWGALLNSCKMYRNTEVAEQTAFHIFNLKSDTAGSYMLLSNLYAANGRWEDSAKVRMLAKSKGLKKSRGQSWIEVQKKVYMFSAGSTLQEEFHEILKDLCFQMENEGYTPDKSFALQDVGEEEKKQILYGHSEKLAIAFGHANIPMGMPIRVMKNLRVCGDCHNWTKFFSRMTKREVIVRDGRRFHHFIEGSCSCKDYW</sequence>
<proteinExistence type="inferred from homology"/>
<feature type="repeat" description="PPR" evidence="3">
    <location>
        <begin position="119"/>
        <end position="153"/>
    </location>
</feature>
<dbReference type="FunFam" id="1.25.40.10:FF:000393">
    <property type="entry name" value="Pentatricopeptide repeat-containing protein At1g20230"/>
    <property type="match status" value="2"/>
</dbReference>
<gene>
    <name evidence="5" type="ORF">FRX31_019553</name>
</gene>
<dbReference type="PANTHER" id="PTHR47926:SF389">
    <property type="entry name" value="PENTATRICOPEPTIDE PROTEIN-RELATED"/>
    <property type="match status" value="1"/>
</dbReference>
<dbReference type="NCBIfam" id="TIGR00756">
    <property type="entry name" value="PPR"/>
    <property type="match status" value="4"/>
</dbReference>
<dbReference type="GO" id="GO:0008270">
    <property type="term" value="F:zinc ion binding"/>
    <property type="evidence" value="ECO:0007669"/>
    <property type="project" value="InterPro"/>
</dbReference>
<dbReference type="Gene3D" id="1.25.40.10">
    <property type="entry name" value="Tetratricopeptide repeat domain"/>
    <property type="match status" value="4"/>
</dbReference>
<feature type="repeat" description="PPR" evidence="3">
    <location>
        <begin position="220"/>
        <end position="254"/>
    </location>
</feature>
<dbReference type="Pfam" id="PF01535">
    <property type="entry name" value="PPR"/>
    <property type="match status" value="6"/>
</dbReference>
<dbReference type="InterPro" id="IPR011990">
    <property type="entry name" value="TPR-like_helical_dom_sf"/>
</dbReference>
<dbReference type="FunFam" id="1.25.40.10:FF:000280">
    <property type="entry name" value="Pentatricopeptide repeat-containing protein"/>
    <property type="match status" value="1"/>
</dbReference>
<dbReference type="InterPro" id="IPR046848">
    <property type="entry name" value="E_motif"/>
</dbReference>
<protein>
    <submittedName>
        <fullName evidence="5">Pentatricopeptide repeat-containing protein</fullName>
    </submittedName>
</protein>
<dbReference type="EMBL" id="JABWDY010023521">
    <property type="protein sequence ID" value="KAF5190861.1"/>
    <property type="molecule type" value="Genomic_DNA"/>
</dbReference>
<accession>A0A7J6W114</accession>
<dbReference type="InterPro" id="IPR002885">
    <property type="entry name" value="PPR_rpt"/>
</dbReference>
<evidence type="ECO:0000256" key="1">
    <source>
        <dbReference type="ARBA" id="ARBA00022737"/>
    </source>
</evidence>
<dbReference type="PROSITE" id="PS51375">
    <property type="entry name" value="PPR"/>
    <property type="match status" value="6"/>
</dbReference>
<dbReference type="Pfam" id="PF20431">
    <property type="entry name" value="E_motif"/>
    <property type="match status" value="1"/>
</dbReference>
<evidence type="ECO:0000256" key="2">
    <source>
        <dbReference type="ARBA" id="ARBA00061659"/>
    </source>
</evidence>
<comment type="caution">
    <text evidence="5">The sequence shown here is derived from an EMBL/GenBank/DDBJ whole genome shotgun (WGS) entry which is preliminary data.</text>
</comment>
<keyword evidence="6" id="KW-1185">Reference proteome</keyword>
<dbReference type="Pfam" id="PF13041">
    <property type="entry name" value="PPR_2"/>
    <property type="match status" value="2"/>
</dbReference>
<dbReference type="GO" id="GO:0003723">
    <property type="term" value="F:RNA binding"/>
    <property type="evidence" value="ECO:0007669"/>
    <property type="project" value="InterPro"/>
</dbReference>
<evidence type="ECO:0000313" key="5">
    <source>
        <dbReference type="EMBL" id="KAF5190861.1"/>
    </source>
</evidence>
<dbReference type="AlphaFoldDB" id="A0A7J6W114"/>
<dbReference type="Pfam" id="PF14432">
    <property type="entry name" value="DYW_deaminase"/>
    <property type="match status" value="1"/>
</dbReference>
<dbReference type="FunFam" id="1.25.40.10:FF:000031">
    <property type="entry name" value="Pentatricopeptide repeat-containing protein mitochondrial"/>
    <property type="match status" value="1"/>
</dbReference>
<feature type="domain" description="DYW" evidence="4">
    <location>
        <begin position="707"/>
        <end position="799"/>
    </location>
</feature>
<feature type="repeat" description="PPR" evidence="3">
    <location>
        <begin position="255"/>
        <end position="289"/>
    </location>
</feature>
<dbReference type="InterPro" id="IPR046960">
    <property type="entry name" value="PPR_At4g14850-like_plant"/>
</dbReference>
<dbReference type="InterPro" id="IPR032867">
    <property type="entry name" value="DYW_dom"/>
</dbReference>
<evidence type="ECO:0000259" key="4">
    <source>
        <dbReference type="Pfam" id="PF14432"/>
    </source>
</evidence>
<comment type="similarity">
    <text evidence="2">Belongs to the PPR family. PCMP-E subfamily.</text>
</comment>
<feature type="repeat" description="PPR" evidence="3">
    <location>
        <begin position="394"/>
        <end position="428"/>
    </location>
</feature>
<evidence type="ECO:0000313" key="6">
    <source>
        <dbReference type="Proteomes" id="UP000554482"/>
    </source>
</evidence>